<dbReference type="RefSeq" id="WP_096803179.1">
    <property type="nucleotide sequence ID" value="NZ_CP023563.1"/>
</dbReference>
<feature type="compositionally biased region" description="Polar residues" evidence="1">
    <location>
        <begin position="367"/>
        <end position="385"/>
    </location>
</feature>
<dbReference type="EMBL" id="CP023563">
    <property type="protein sequence ID" value="ATG52061.1"/>
    <property type="molecule type" value="Genomic_DNA"/>
</dbReference>
<dbReference type="InterPro" id="IPR009045">
    <property type="entry name" value="Zn_M74/Hedgehog-like"/>
</dbReference>
<dbReference type="AlphaFoldDB" id="A0A291GPA3"/>
<dbReference type="Proteomes" id="UP000218165">
    <property type="component" value="Chromosome"/>
</dbReference>
<dbReference type="SUPFAM" id="SSF55166">
    <property type="entry name" value="Hedgehog/DD-peptidase"/>
    <property type="match status" value="1"/>
</dbReference>
<evidence type="ECO:0000256" key="1">
    <source>
        <dbReference type="SAM" id="MobiDB-lite"/>
    </source>
</evidence>
<feature type="region of interest" description="Disordered" evidence="1">
    <location>
        <begin position="354"/>
        <end position="427"/>
    </location>
</feature>
<dbReference type="Pfam" id="PF18013">
    <property type="entry name" value="Phage_lysozyme2"/>
    <property type="match status" value="1"/>
</dbReference>
<dbReference type="KEGG" id="brz:CFK38_11420"/>
<keyword evidence="6" id="KW-1185">Reference proteome</keyword>
<evidence type="ECO:0000259" key="4">
    <source>
        <dbReference type="Pfam" id="PF18013"/>
    </source>
</evidence>
<evidence type="ECO:0000259" key="3">
    <source>
        <dbReference type="Pfam" id="PF02557"/>
    </source>
</evidence>
<dbReference type="GO" id="GO:0008233">
    <property type="term" value="F:peptidase activity"/>
    <property type="evidence" value="ECO:0007669"/>
    <property type="project" value="InterPro"/>
</dbReference>
<feature type="domain" description="Phage tail lysozyme" evidence="4">
    <location>
        <begin position="196"/>
        <end position="353"/>
    </location>
</feature>
<keyword evidence="2" id="KW-0812">Transmembrane</keyword>
<evidence type="ECO:0008006" key="7">
    <source>
        <dbReference type="Google" id="ProtNLM"/>
    </source>
</evidence>
<feature type="region of interest" description="Disordered" evidence="1">
    <location>
        <begin position="1"/>
        <end position="57"/>
    </location>
</feature>
<reference evidence="6" key="1">
    <citation type="submission" date="2017-09" db="EMBL/GenBank/DDBJ databases">
        <title>Brachybacterium sp. VM2412.</title>
        <authorList>
            <person name="Tak E.J."/>
            <person name="Bae J.-W."/>
        </authorList>
    </citation>
    <scope>NUCLEOTIDE SEQUENCE [LARGE SCALE GENOMIC DNA]</scope>
    <source>
        <strain evidence="6">VM2412</strain>
    </source>
</reference>
<organism evidence="5 6">
    <name type="scientific">Brachybacterium vulturis</name>
    <dbReference type="NCBI Taxonomy" id="2017484"/>
    <lineage>
        <taxon>Bacteria</taxon>
        <taxon>Bacillati</taxon>
        <taxon>Actinomycetota</taxon>
        <taxon>Actinomycetes</taxon>
        <taxon>Micrococcales</taxon>
        <taxon>Dermabacteraceae</taxon>
        <taxon>Brachybacterium</taxon>
    </lineage>
</organism>
<dbReference type="Gene3D" id="3.30.1380.10">
    <property type="match status" value="1"/>
</dbReference>
<protein>
    <recommendedName>
        <fullName evidence="7">Peptidase M15B domain-containing protein</fullName>
    </recommendedName>
</protein>
<dbReference type="Gene3D" id="1.10.530.10">
    <property type="match status" value="1"/>
</dbReference>
<evidence type="ECO:0000256" key="2">
    <source>
        <dbReference type="SAM" id="Phobius"/>
    </source>
</evidence>
<dbReference type="Pfam" id="PF02557">
    <property type="entry name" value="VanY"/>
    <property type="match status" value="1"/>
</dbReference>
<proteinExistence type="predicted"/>
<dbReference type="GO" id="GO:0006508">
    <property type="term" value="P:proteolysis"/>
    <property type="evidence" value="ECO:0007669"/>
    <property type="project" value="InterPro"/>
</dbReference>
<feature type="compositionally biased region" description="Low complexity" evidence="1">
    <location>
        <begin position="387"/>
        <end position="402"/>
    </location>
</feature>
<feature type="compositionally biased region" description="Basic and acidic residues" evidence="1">
    <location>
        <begin position="1"/>
        <end position="10"/>
    </location>
</feature>
<dbReference type="InterPro" id="IPR003709">
    <property type="entry name" value="VanY-like_core_dom"/>
</dbReference>
<name>A0A291GPA3_9MICO</name>
<sequence length="620" mass="63445">MADEQQHPGDDTGASSTPGDEALDGPGSGDLGSDSHEAPTSHGSGVGKKIAQKGAESGVKKATGSDVAVSALRGAQKARKGDIVGGAQDMTASGAGALTSGALTASGVGAPVAGAAGSAVTSLFQTKAFRIVIGAIVAVTVTALVLQAVVISSIAAASFGVLTSSISQSSAFDGGNTCTDAGATGGPSSVVGGDIEEKVWNYLRGAGYSEQQTAGVMGNIERESGFNPFIAQGSASTPSTSSGWGLVQWTADRHADVRDAVIAELGEEFYIAAPTMDQLPESMTSEDVDTMVLFQLRYIIDELEGTEKAAGDHLAATSTVAEATRSFESKYERAGVVALQERIANAEAFYEQYSGSPVPEAGGTAPPSDTETATESPSATMTPSDVASATGATGTASCGGSSIAPGGQVGQVAECPDPSDDPAAPGASDSCVNIAALTKPSASMSCPGGTSDHGTTIAYQQGKGVEVRLCTLDGVTDTNGRPITMNAMIAPAFIAFWNDAKKQGIDLSFTSTYRSHAKQQQLYSESPGGAARPGWSNHEFGMAFDIAGFPASYSRHNCGSFHTPEAACAYPGSGDAMERWKQIRKLGLKHGMYIHDEEFWHIEFIPSGLSRGRNIDVYEG</sequence>
<gene>
    <name evidence="5" type="ORF">CFK38_11420</name>
</gene>
<feature type="domain" description="D-alanyl-D-alanine carboxypeptidase-like core" evidence="3">
    <location>
        <begin position="484"/>
        <end position="548"/>
    </location>
</feature>
<evidence type="ECO:0000313" key="6">
    <source>
        <dbReference type="Proteomes" id="UP000218165"/>
    </source>
</evidence>
<keyword evidence="2" id="KW-1133">Transmembrane helix</keyword>
<accession>A0A291GPA3</accession>
<dbReference type="OrthoDB" id="9792074at2"/>
<feature type="transmembrane region" description="Helical" evidence="2">
    <location>
        <begin position="131"/>
        <end position="162"/>
    </location>
</feature>
<keyword evidence="2" id="KW-0472">Membrane</keyword>
<dbReference type="InterPro" id="IPR041219">
    <property type="entry name" value="Phage_lysozyme2"/>
</dbReference>
<evidence type="ECO:0000313" key="5">
    <source>
        <dbReference type="EMBL" id="ATG52061.1"/>
    </source>
</evidence>